<dbReference type="EMBL" id="JAJSOW010000106">
    <property type="protein sequence ID" value="KAI9160012.1"/>
    <property type="molecule type" value="Genomic_DNA"/>
</dbReference>
<feature type="region of interest" description="Disordered" evidence="1">
    <location>
        <begin position="1"/>
        <end position="23"/>
    </location>
</feature>
<keyword evidence="3" id="KW-1185">Reference proteome</keyword>
<sequence length="119" mass="13581">MYRGNDLEDEEMNDDEISEEEDTEIDEEFYEAIKILVIAVQTATGPAGLVDNGGRREVEDKFEEGWVRLAAGWGARRLHLSQDGPTFGLVFGLVTFSRRSSCITVDPQNKKPRHHWEQK</sequence>
<proteinExistence type="predicted"/>
<dbReference type="AlphaFoldDB" id="A0AAD5ID77"/>
<comment type="caution">
    <text evidence="2">The sequence shown here is derived from an EMBL/GenBank/DDBJ whole genome shotgun (WGS) entry which is preliminary data.</text>
</comment>
<evidence type="ECO:0000313" key="2">
    <source>
        <dbReference type="EMBL" id="KAI9160012.1"/>
    </source>
</evidence>
<evidence type="ECO:0000313" key="3">
    <source>
        <dbReference type="Proteomes" id="UP001064489"/>
    </source>
</evidence>
<gene>
    <name evidence="2" type="ORF">LWI28_004245</name>
</gene>
<protein>
    <submittedName>
        <fullName evidence="2">Uncharacterized protein</fullName>
    </submittedName>
</protein>
<name>A0AAD5ID77_ACENE</name>
<reference evidence="2" key="1">
    <citation type="journal article" date="2022" name="Plant J.">
        <title>Strategies of tolerance reflected in two North American maple genomes.</title>
        <authorList>
            <person name="McEvoy S.L."/>
            <person name="Sezen U.U."/>
            <person name="Trouern-Trend A."/>
            <person name="McMahon S.M."/>
            <person name="Schaberg P.G."/>
            <person name="Yang J."/>
            <person name="Wegrzyn J.L."/>
            <person name="Swenson N.G."/>
        </authorList>
    </citation>
    <scope>NUCLEOTIDE SEQUENCE</scope>
    <source>
        <strain evidence="2">91603</strain>
    </source>
</reference>
<feature type="compositionally biased region" description="Acidic residues" evidence="1">
    <location>
        <begin position="7"/>
        <end position="23"/>
    </location>
</feature>
<reference evidence="2" key="2">
    <citation type="submission" date="2023-02" db="EMBL/GenBank/DDBJ databases">
        <authorList>
            <person name="Swenson N.G."/>
            <person name="Wegrzyn J.L."/>
            <person name="Mcevoy S.L."/>
        </authorList>
    </citation>
    <scope>NUCLEOTIDE SEQUENCE</scope>
    <source>
        <strain evidence="2">91603</strain>
        <tissue evidence="2">Leaf</tissue>
    </source>
</reference>
<accession>A0AAD5ID77</accession>
<evidence type="ECO:0000256" key="1">
    <source>
        <dbReference type="SAM" id="MobiDB-lite"/>
    </source>
</evidence>
<organism evidence="2 3">
    <name type="scientific">Acer negundo</name>
    <name type="common">Box elder</name>
    <dbReference type="NCBI Taxonomy" id="4023"/>
    <lineage>
        <taxon>Eukaryota</taxon>
        <taxon>Viridiplantae</taxon>
        <taxon>Streptophyta</taxon>
        <taxon>Embryophyta</taxon>
        <taxon>Tracheophyta</taxon>
        <taxon>Spermatophyta</taxon>
        <taxon>Magnoliopsida</taxon>
        <taxon>eudicotyledons</taxon>
        <taxon>Gunneridae</taxon>
        <taxon>Pentapetalae</taxon>
        <taxon>rosids</taxon>
        <taxon>malvids</taxon>
        <taxon>Sapindales</taxon>
        <taxon>Sapindaceae</taxon>
        <taxon>Hippocastanoideae</taxon>
        <taxon>Acereae</taxon>
        <taxon>Acer</taxon>
    </lineage>
</organism>
<dbReference type="Proteomes" id="UP001064489">
    <property type="component" value="Chromosome 2"/>
</dbReference>